<dbReference type="Proteomes" id="UP000672032">
    <property type="component" value="Chromosome 4"/>
</dbReference>
<reference evidence="1" key="1">
    <citation type="submission" date="2020-10" db="EMBL/GenBank/DDBJ databases">
        <title>Genome Sequence of Monilinia vaccinii-corymbosi Sheds Light on Mummy Berry Disease Infection of Blueberry and Mating Type.</title>
        <authorList>
            <person name="Yow A.G."/>
            <person name="Zhang Y."/>
            <person name="Bansal K."/>
            <person name="Eacker S.M."/>
            <person name="Sullivan S."/>
            <person name="Liachko I."/>
            <person name="Cubeta M.A."/>
            <person name="Rollins J.A."/>
            <person name="Ashrafi H."/>
        </authorList>
    </citation>
    <scope>NUCLEOTIDE SEQUENCE</scope>
    <source>
        <strain evidence="1">RL-1</strain>
    </source>
</reference>
<keyword evidence="2" id="KW-1185">Reference proteome</keyword>
<evidence type="ECO:0000313" key="1">
    <source>
        <dbReference type="EMBL" id="QSZ34444.1"/>
    </source>
</evidence>
<dbReference type="AlphaFoldDB" id="A0A8A3PHE4"/>
<sequence>MAGIAALPESLTFPPFAIVVSIIAASCKDRKILLESMDWMGFDGLWLWKWYRMGLLYLAMSLDIQASAPVKDAAAAGFFAFFQALDKTVGGAIVNGILQIRILAKLKAIPDSTILAATFGYA</sequence>
<name>A0A8A3PHE4_9HELO</name>
<organism evidence="1 2">
    <name type="scientific">Monilinia vaccinii-corymbosi</name>
    <dbReference type="NCBI Taxonomy" id="61207"/>
    <lineage>
        <taxon>Eukaryota</taxon>
        <taxon>Fungi</taxon>
        <taxon>Dikarya</taxon>
        <taxon>Ascomycota</taxon>
        <taxon>Pezizomycotina</taxon>
        <taxon>Leotiomycetes</taxon>
        <taxon>Helotiales</taxon>
        <taxon>Sclerotiniaceae</taxon>
        <taxon>Monilinia</taxon>
    </lineage>
</organism>
<protein>
    <submittedName>
        <fullName evidence="1">Uncharacterized protein</fullName>
    </submittedName>
</protein>
<dbReference type="EMBL" id="CP063408">
    <property type="protein sequence ID" value="QSZ34444.1"/>
    <property type="molecule type" value="Genomic_DNA"/>
</dbReference>
<evidence type="ECO:0000313" key="2">
    <source>
        <dbReference type="Proteomes" id="UP000672032"/>
    </source>
</evidence>
<proteinExistence type="predicted"/>
<accession>A0A8A3PHE4</accession>
<dbReference type="OrthoDB" id="3551404at2759"/>
<gene>
    <name evidence="1" type="ORF">DSL72_006036</name>
</gene>